<dbReference type="InterPro" id="IPR018152">
    <property type="entry name" value="SOD_Cu/Zn_BS"/>
</dbReference>
<evidence type="ECO:0000259" key="5">
    <source>
        <dbReference type="Pfam" id="PF00080"/>
    </source>
</evidence>
<organism evidence="6 7">
    <name type="scientific">Acidovorax lacteus</name>
    <dbReference type="NCBI Taxonomy" id="1924988"/>
    <lineage>
        <taxon>Bacteria</taxon>
        <taxon>Pseudomonadati</taxon>
        <taxon>Pseudomonadota</taxon>
        <taxon>Betaproteobacteria</taxon>
        <taxon>Burkholderiales</taxon>
        <taxon>Comamonadaceae</taxon>
        <taxon>Acidovorax</taxon>
    </lineage>
</organism>
<evidence type="ECO:0000313" key="7">
    <source>
        <dbReference type="Proteomes" id="UP001501788"/>
    </source>
</evidence>
<dbReference type="PROSITE" id="PS00087">
    <property type="entry name" value="SOD_CU_ZN_1"/>
    <property type="match status" value="1"/>
</dbReference>
<evidence type="ECO:0000256" key="1">
    <source>
        <dbReference type="ARBA" id="ARBA00010457"/>
    </source>
</evidence>
<comment type="cofactor">
    <cofactor evidence="2">
        <name>Zn(2+)</name>
        <dbReference type="ChEBI" id="CHEBI:29105"/>
    </cofactor>
    <text evidence="2">Binds 1 zinc ion per subunit.</text>
</comment>
<keyword evidence="4" id="KW-0732">Signal</keyword>
<dbReference type="RefSeq" id="WP_345061837.1">
    <property type="nucleotide sequence ID" value="NZ_BAABEX010000007.1"/>
</dbReference>
<comment type="similarity">
    <text evidence="1 2">Belongs to the Cu-Zn superoxide dismutase family.</text>
</comment>
<feature type="signal peptide" evidence="4">
    <location>
        <begin position="1"/>
        <end position="23"/>
    </location>
</feature>
<dbReference type="PROSITE" id="PS00332">
    <property type="entry name" value="SOD_CU_ZN_2"/>
    <property type="match status" value="1"/>
</dbReference>
<accession>A0ABP8L375</accession>
<dbReference type="Pfam" id="PF00080">
    <property type="entry name" value="Sod_Cu"/>
    <property type="match status" value="1"/>
</dbReference>
<keyword evidence="2" id="KW-0186">Copper</keyword>
<comment type="caution">
    <text evidence="6">The sequence shown here is derived from an EMBL/GenBank/DDBJ whole genome shotgun (WGS) entry which is preliminary data.</text>
</comment>
<dbReference type="Gene3D" id="2.60.40.200">
    <property type="entry name" value="Superoxide dismutase, copper/zinc binding domain"/>
    <property type="match status" value="1"/>
</dbReference>
<feature type="chain" id="PRO_5045077759" description="Superoxide dismutase [Cu-Zn]" evidence="4">
    <location>
        <begin position="24"/>
        <end position="181"/>
    </location>
</feature>
<dbReference type="InterPro" id="IPR001424">
    <property type="entry name" value="SOD_Cu_Zn_dom"/>
</dbReference>
<dbReference type="PROSITE" id="PS51257">
    <property type="entry name" value="PROKAR_LIPOPROTEIN"/>
    <property type="match status" value="1"/>
</dbReference>
<dbReference type="SUPFAM" id="SSF49329">
    <property type="entry name" value="Cu,Zn superoxide dismutase-like"/>
    <property type="match status" value="1"/>
</dbReference>
<feature type="domain" description="Superoxide dismutase copper/zinc binding" evidence="5">
    <location>
        <begin position="44"/>
        <end position="173"/>
    </location>
</feature>
<feature type="region of interest" description="Disordered" evidence="3">
    <location>
        <begin position="82"/>
        <end position="116"/>
    </location>
</feature>
<proteinExistence type="inferred from homology"/>
<dbReference type="EC" id="1.15.1.1" evidence="2"/>
<evidence type="ECO:0000256" key="4">
    <source>
        <dbReference type="SAM" id="SignalP"/>
    </source>
</evidence>
<evidence type="ECO:0000256" key="3">
    <source>
        <dbReference type="SAM" id="MobiDB-lite"/>
    </source>
</evidence>
<gene>
    <name evidence="6" type="ORF">GCM10023090_10220</name>
</gene>
<protein>
    <recommendedName>
        <fullName evidence="2">Superoxide dismutase [Cu-Zn]</fullName>
        <ecNumber evidence="2">1.15.1.1</ecNumber>
    </recommendedName>
</protein>
<comment type="catalytic activity">
    <reaction evidence="2">
        <text>2 superoxide + 2 H(+) = H2O2 + O2</text>
        <dbReference type="Rhea" id="RHEA:20696"/>
        <dbReference type="ChEBI" id="CHEBI:15378"/>
        <dbReference type="ChEBI" id="CHEBI:15379"/>
        <dbReference type="ChEBI" id="CHEBI:16240"/>
        <dbReference type="ChEBI" id="CHEBI:18421"/>
        <dbReference type="EC" id="1.15.1.1"/>
    </reaction>
</comment>
<keyword evidence="7" id="KW-1185">Reference proteome</keyword>
<keyword evidence="2" id="KW-0862">Zinc</keyword>
<dbReference type="EMBL" id="BAABEX010000007">
    <property type="protein sequence ID" value="GAA4421306.1"/>
    <property type="molecule type" value="Genomic_DNA"/>
</dbReference>
<feature type="compositionally biased region" description="Gly residues" evidence="3">
    <location>
        <begin position="87"/>
        <end position="104"/>
    </location>
</feature>
<comment type="function">
    <text evidence="2">Destroys radicals which are normally produced within the cells and which are toxic to biological systems.</text>
</comment>
<reference evidence="7" key="1">
    <citation type="journal article" date="2019" name="Int. J. Syst. Evol. Microbiol.">
        <title>The Global Catalogue of Microorganisms (GCM) 10K type strain sequencing project: providing services to taxonomists for standard genome sequencing and annotation.</title>
        <authorList>
            <consortium name="The Broad Institute Genomics Platform"/>
            <consortium name="The Broad Institute Genome Sequencing Center for Infectious Disease"/>
            <person name="Wu L."/>
            <person name="Ma J."/>
        </authorList>
    </citation>
    <scope>NUCLEOTIDE SEQUENCE [LARGE SCALE GENOMIC DNA]</scope>
    <source>
        <strain evidence="7">JCM 31890</strain>
    </source>
</reference>
<comment type="cofactor">
    <cofactor evidence="2">
        <name>Cu cation</name>
        <dbReference type="ChEBI" id="CHEBI:23378"/>
    </cofactor>
    <text evidence="2">Binds 1 copper ion per subunit.</text>
</comment>
<keyword evidence="2" id="KW-0479">Metal-binding</keyword>
<evidence type="ECO:0000313" key="6">
    <source>
        <dbReference type="EMBL" id="GAA4421306.1"/>
    </source>
</evidence>
<dbReference type="CDD" id="cd00305">
    <property type="entry name" value="Cu-Zn_Superoxide_Dismutase"/>
    <property type="match status" value="1"/>
</dbReference>
<dbReference type="InterPro" id="IPR024134">
    <property type="entry name" value="SOD_Cu/Zn_/chaperone"/>
</dbReference>
<dbReference type="PANTHER" id="PTHR10003">
    <property type="entry name" value="SUPEROXIDE DISMUTASE CU-ZN -RELATED"/>
    <property type="match status" value="1"/>
</dbReference>
<keyword evidence="2" id="KW-0560">Oxidoreductase</keyword>
<sequence>MRTFPRCSAVITVVSAAMLSACASAPQGPSATAQLQATRGNATTGTVRFVQQGDKVLVTAEVRGLKPGAEHGFHVHEKGDCSSGDGMSTGGHFNPGGHGHGQHGQGDHHAGDLPSLKADSAGVARLQFESRTIRVGAGAADVVGKGLIVHRDPDDYKTQPTGNAGPRLACAVIQADKTAAY</sequence>
<name>A0ABP8L375_9BURK</name>
<dbReference type="Proteomes" id="UP001501788">
    <property type="component" value="Unassembled WGS sequence"/>
</dbReference>
<evidence type="ECO:0000256" key="2">
    <source>
        <dbReference type="RuleBase" id="RU000393"/>
    </source>
</evidence>
<dbReference type="InterPro" id="IPR036423">
    <property type="entry name" value="SOD-like_Cu/Zn_dom_sf"/>
</dbReference>